<name>X0YDK2_9ZZZZ</name>
<evidence type="ECO:0000259" key="1">
    <source>
        <dbReference type="Pfam" id="PF00753"/>
    </source>
</evidence>
<dbReference type="Gene3D" id="3.60.15.10">
    <property type="entry name" value="Ribonuclease Z/Hydroxyacylglutathione hydrolase-like"/>
    <property type="match status" value="1"/>
</dbReference>
<evidence type="ECO:0000313" key="2">
    <source>
        <dbReference type="EMBL" id="GAG53940.1"/>
    </source>
</evidence>
<dbReference type="InterPro" id="IPR001279">
    <property type="entry name" value="Metallo-B-lactamas"/>
</dbReference>
<dbReference type="InterPro" id="IPR036866">
    <property type="entry name" value="RibonucZ/Hydroxyglut_hydro"/>
</dbReference>
<protein>
    <recommendedName>
        <fullName evidence="1">Metallo-beta-lactamase domain-containing protein</fullName>
    </recommendedName>
</protein>
<dbReference type="EMBL" id="BART01007080">
    <property type="protein sequence ID" value="GAG53940.1"/>
    <property type="molecule type" value="Genomic_DNA"/>
</dbReference>
<feature type="domain" description="Metallo-beta-lactamase" evidence="1">
    <location>
        <begin position="37"/>
        <end position="96"/>
    </location>
</feature>
<organism evidence="2">
    <name type="scientific">marine sediment metagenome</name>
    <dbReference type="NCBI Taxonomy" id="412755"/>
    <lineage>
        <taxon>unclassified sequences</taxon>
        <taxon>metagenomes</taxon>
        <taxon>ecological metagenomes</taxon>
    </lineage>
</organism>
<proteinExistence type="predicted"/>
<feature type="non-terminal residue" evidence="2">
    <location>
        <position position="150"/>
    </location>
</feature>
<dbReference type="Pfam" id="PF00753">
    <property type="entry name" value="Lactamase_B"/>
    <property type="match status" value="1"/>
</dbReference>
<dbReference type="AlphaFoldDB" id="X0YDK2"/>
<accession>X0YDK2</accession>
<dbReference type="SUPFAM" id="SSF56281">
    <property type="entry name" value="Metallo-hydrolase/oxidoreductase"/>
    <property type="match status" value="1"/>
</dbReference>
<comment type="caution">
    <text evidence="2">The sequence shown here is derived from an EMBL/GenBank/DDBJ whole genome shotgun (WGS) entry which is preliminary data.</text>
</comment>
<reference evidence="2" key="1">
    <citation type="journal article" date="2014" name="Front. Microbiol.">
        <title>High frequency of phylogenetically diverse reductive dehalogenase-homologous genes in deep subseafloor sedimentary metagenomes.</title>
        <authorList>
            <person name="Kawai M."/>
            <person name="Futagami T."/>
            <person name="Toyoda A."/>
            <person name="Takaki Y."/>
            <person name="Nishi S."/>
            <person name="Hori S."/>
            <person name="Arai W."/>
            <person name="Tsubouchi T."/>
            <person name="Morono Y."/>
            <person name="Uchiyama I."/>
            <person name="Ito T."/>
            <person name="Fujiyama A."/>
            <person name="Inagaki F."/>
            <person name="Takami H."/>
        </authorList>
    </citation>
    <scope>NUCLEOTIDE SEQUENCE</scope>
    <source>
        <strain evidence="2">Expedition CK06-06</strain>
    </source>
</reference>
<gene>
    <name evidence="2" type="ORF">S01H4_16159</name>
</gene>
<sequence length="150" mass="17375">MVKDAITLKSGKINDYIHHIDLKAYGKARMLSAFLGEFDDCSILFDCGSSLEIKKLLRNFKKSQIPLSTFKYLITSHHHFDHNGGMWKLYEEIKQYNPNVKILTNKLTKTLLNDYENHLNRGRSTYGNLVGEMKLIEEQAFKIIEPSTCF</sequence>